<feature type="region of interest" description="Disordered" evidence="1">
    <location>
        <begin position="65"/>
        <end position="86"/>
    </location>
</feature>
<keyword evidence="3" id="KW-1185">Reference proteome</keyword>
<dbReference type="EMBL" id="ML119647">
    <property type="protein sequence ID" value="RPA87296.1"/>
    <property type="molecule type" value="Genomic_DNA"/>
</dbReference>
<reference evidence="2 3" key="1">
    <citation type="journal article" date="2018" name="Nat. Ecol. Evol.">
        <title>Pezizomycetes genomes reveal the molecular basis of ectomycorrhizal truffle lifestyle.</title>
        <authorList>
            <person name="Murat C."/>
            <person name="Payen T."/>
            <person name="Noel B."/>
            <person name="Kuo A."/>
            <person name="Morin E."/>
            <person name="Chen J."/>
            <person name="Kohler A."/>
            <person name="Krizsan K."/>
            <person name="Balestrini R."/>
            <person name="Da Silva C."/>
            <person name="Montanini B."/>
            <person name="Hainaut M."/>
            <person name="Levati E."/>
            <person name="Barry K.W."/>
            <person name="Belfiori B."/>
            <person name="Cichocki N."/>
            <person name="Clum A."/>
            <person name="Dockter R.B."/>
            <person name="Fauchery L."/>
            <person name="Guy J."/>
            <person name="Iotti M."/>
            <person name="Le Tacon F."/>
            <person name="Lindquist E.A."/>
            <person name="Lipzen A."/>
            <person name="Malagnac F."/>
            <person name="Mello A."/>
            <person name="Molinier V."/>
            <person name="Miyauchi S."/>
            <person name="Poulain J."/>
            <person name="Riccioni C."/>
            <person name="Rubini A."/>
            <person name="Sitrit Y."/>
            <person name="Splivallo R."/>
            <person name="Traeger S."/>
            <person name="Wang M."/>
            <person name="Zifcakova L."/>
            <person name="Wipf D."/>
            <person name="Zambonelli A."/>
            <person name="Paolocci F."/>
            <person name="Nowrousian M."/>
            <person name="Ottonello S."/>
            <person name="Baldrian P."/>
            <person name="Spatafora J.W."/>
            <person name="Henrissat B."/>
            <person name="Nagy L.G."/>
            <person name="Aury J.M."/>
            <person name="Wincker P."/>
            <person name="Grigoriev I.V."/>
            <person name="Bonfante P."/>
            <person name="Martin F.M."/>
        </authorList>
    </citation>
    <scope>NUCLEOTIDE SEQUENCE [LARGE SCALE GENOMIC DNA]</scope>
    <source>
        <strain evidence="2 3">RN42</strain>
    </source>
</reference>
<dbReference type="Proteomes" id="UP000275078">
    <property type="component" value="Unassembled WGS sequence"/>
</dbReference>
<name>A0A3N4INJ7_ASCIM</name>
<evidence type="ECO:0000313" key="2">
    <source>
        <dbReference type="EMBL" id="RPA87296.1"/>
    </source>
</evidence>
<dbReference type="AlphaFoldDB" id="A0A3N4INJ7"/>
<gene>
    <name evidence="2" type="ORF">BJ508DRAFT_372367</name>
</gene>
<organism evidence="2 3">
    <name type="scientific">Ascobolus immersus RN42</name>
    <dbReference type="NCBI Taxonomy" id="1160509"/>
    <lineage>
        <taxon>Eukaryota</taxon>
        <taxon>Fungi</taxon>
        <taxon>Dikarya</taxon>
        <taxon>Ascomycota</taxon>
        <taxon>Pezizomycotina</taxon>
        <taxon>Pezizomycetes</taxon>
        <taxon>Pezizales</taxon>
        <taxon>Ascobolaceae</taxon>
        <taxon>Ascobolus</taxon>
    </lineage>
</organism>
<accession>A0A3N4INJ7</accession>
<evidence type="ECO:0000256" key="1">
    <source>
        <dbReference type="SAM" id="MobiDB-lite"/>
    </source>
</evidence>
<sequence length="158" mass="18334">MHFSWRPASPSFVFSTGTRTWMRTVHCKLKSSWKVTGGGFNATPNLLAIDNYEAQVQMHNRSLIERNTKLSTSQGNKEKQRTSRDEVKVEIKQKSLRLKFCKIKGIRIKRGYPEWIRRWQKKEEATAGKIVQDMASAFSPDNVSERVKLEVQAKYKSQ</sequence>
<protein>
    <submittedName>
        <fullName evidence="2">Uncharacterized protein</fullName>
    </submittedName>
</protein>
<proteinExistence type="predicted"/>
<feature type="compositionally biased region" description="Basic and acidic residues" evidence="1">
    <location>
        <begin position="76"/>
        <end position="86"/>
    </location>
</feature>
<evidence type="ECO:0000313" key="3">
    <source>
        <dbReference type="Proteomes" id="UP000275078"/>
    </source>
</evidence>